<evidence type="ECO:0000259" key="2">
    <source>
        <dbReference type="Pfam" id="PF00582"/>
    </source>
</evidence>
<evidence type="ECO:0000313" key="3">
    <source>
        <dbReference type="EMBL" id="TCJ86837.1"/>
    </source>
</evidence>
<protein>
    <submittedName>
        <fullName evidence="3">Nucleotide-binding universal stress UspA family protein</fullName>
    </submittedName>
</protein>
<sequence length="135" mass="14843">MYDNILIPADFAHDQQTIESLQKAKKLLGSGKIILLHVLDEIPAYALIEMPDNIEVEHIATAKNDLQAIADKAGVEVEVEVRKGGSYANIIESAEDNKAGLIIINSHRPDYKDYLLGSTAAKVVRHAQCPVLVER</sequence>
<feature type="domain" description="UspA" evidence="2">
    <location>
        <begin position="1"/>
        <end position="133"/>
    </location>
</feature>
<dbReference type="PANTHER" id="PTHR46268:SF6">
    <property type="entry name" value="UNIVERSAL STRESS PROTEIN UP12"/>
    <property type="match status" value="1"/>
</dbReference>
<dbReference type="InterPro" id="IPR014729">
    <property type="entry name" value="Rossmann-like_a/b/a_fold"/>
</dbReference>
<dbReference type="Gene3D" id="3.40.50.620">
    <property type="entry name" value="HUPs"/>
    <property type="match status" value="1"/>
</dbReference>
<evidence type="ECO:0000313" key="4">
    <source>
        <dbReference type="Proteomes" id="UP000294887"/>
    </source>
</evidence>
<dbReference type="Pfam" id="PF00582">
    <property type="entry name" value="Usp"/>
    <property type="match status" value="1"/>
</dbReference>
<comment type="similarity">
    <text evidence="1">Belongs to the universal stress protein A family.</text>
</comment>
<reference evidence="3 4" key="1">
    <citation type="submission" date="2019-03" db="EMBL/GenBank/DDBJ databases">
        <title>Genomic Encyclopedia of Type Strains, Phase IV (KMG-IV): sequencing the most valuable type-strain genomes for metagenomic binning, comparative biology and taxonomic classification.</title>
        <authorList>
            <person name="Goeker M."/>
        </authorList>
    </citation>
    <scope>NUCLEOTIDE SEQUENCE [LARGE SCALE GENOMIC DNA]</scope>
    <source>
        <strain evidence="3 4">DSM 24830</strain>
    </source>
</reference>
<dbReference type="EMBL" id="SMFQ01000003">
    <property type="protein sequence ID" value="TCJ86837.1"/>
    <property type="molecule type" value="Genomic_DNA"/>
</dbReference>
<evidence type="ECO:0000256" key="1">
    <source>
        <dbReference type="ARBA" id="ARBA00008791"/>
    </source>
</evidence>
<proteinExistence type="inferred from homology"/>
<name>A0A4R1EYD4_9GAMM</name>
<gene>
    <name evidence="3" type="ORF">EV695_1335</name>
</gene>
<keyword evidence="4" id="KW-1185">Reference proteome</keyword>
<dbReference type="RefSeq" id="WP_131905168.1">
    <property type="nucleotide sequence ID" value="NZ_BAAAFU010000004.1"/>
</dbReference>
<dbReference type="OrthoDB" id="9792500at2"/>
<dbReference type="Proteomes" id="UP000294887">
    <property type="component" value="Unassembled WGS sequence"/>
</dbReference>
<dbReference type="PANTHER" id="PTHR46268">
    <property type="entry name" value="STRESS RESPONSE PROTEIN NHAX"/>
    <property type="match status" value="1"/>
</dbReference>
<dbReference type="InterPro" id="IPR006016">
    <property type="entry name" value="UspA"/>
</dbReference>
<dbReference type="AlphaFoldDB" id="A0A4R1EYD4"/>
<dbReference type="PRINTS" id="PR01438">
    <property type="entry name" value="UNVRSLSTRESS"/>
</dbReference>
<comment type="caution">
    <text evidence="3">The sequence shown here is derived from an EMBL/GenBank/DDBJ whole genome shotgun (WGS) entry which is preliminary data.</text>
</comment>
<dbReference type="CDD" id="cd00293">
    <property type="entry name" value="USP-like"/>
    <property type="match status" value="1"/>
</dbReference>
<accession>A0A4R1EYD4</accession>
<dbReference type="InterPro" id="IPR006015">
    <property type="entry name" value="Universal_stress_UspA"/>
</dbReference>
<organism evidence="3 4">
    <name type="scientific">Cocleimonas flava</name>
    <dbReference type="NCBI Taxonomy" id="634765"/>
    <lineage>
        <taxon>Bacteria</taxon>
        <taxon>Pseudomonadati</taxon>
        <taxon>Pseudomonadota</taxon>
        <taxon>Gammaproteobacteria</taxon>
        <taxon>Thiotrichales</taxon>
        <taxon>Thiotrichaceae</taxon>
        <taxon>Cocleimonas</taxon>
    </lineage>
</organism>
<dbReference type="SUPFAM" id="SSF52402">
    <property type="entry name" value="Adenine nucleotide alpha hydrolases-like"/>
    <property type="match status" value="1"/>
</dbReference>